<dbReference type="SUPFAM" id="SSF56091">
    <property type="entry name" value="DNA ligase/mRNA capping enzyme, catalytic domain"/>
    <property type="match status" value="1"/>
</dbReference>
<dbReference type="InterPro" id="IPR012340">
    <property type="entry name" value="NA-bd_OB-fold"/>
</dbReference>
<dbReference type="Gene3D" id="2.40.50.140">
    <property type="entry name" value="Nucleic acid-binding proteins"/>
    <property type="match status" value="1"/>
</dbReference>
<protein>
    <recommendedName>
        <fullName evidence="3">DNA ligase</fullName>
    </recommendedName>
</protein>
<evidence type="ECO:0000256" key="4">
    <source>
        <dbReference type="ARBA" id="ARBA00022598"/>
    </source>
</evidence>
<feature type="domain" description="ATP-dependent DNA ligase family profile" evidence="8">
    <location>
        <begin position="166"/>
        <end position="233"/>
    </location>
</feature>
<sequence length="327" mass="37295">MSNLTVMKGVKYTLARLKKWLKEDGQVWVDIKRDEFRTLVTIEDGVVHYGSASGKTEHYNIPHELDTVFLNLCAKWGLTVFDCGFMVNNSFDLTRRTLTAKNKSYDLTGGTHHHIIDKVTKKQREEGMCDTIVHAGPLRLAVFLYDLPEKNELPYMLPYGIYGQTRRDLMQTLCYDAMKWLRTTDGALVKKPEHLDVLFDDAVMQGHEGLMAKRLGYKWVAGRTSDWMKVKPEDERDGVIVGWNPGTPGTEFEGLVGSVIVEFVDGSRASCSGMDLATRNDMTEHFVSKYLGKIAEVHYMQRDSQGGYRHPNFYRLHPDKTDIAQCD</sequence>
<evidence type="ECO:0000256" key="6">
    <source>
        <dbReference type="ARBA" id="ARBA00022763"/>
    </source>
</evidence>
<gene>
    <name evidence="9" type="ORF">LAh1_32</name>
</gene>
<keyword evidence="7" id="KW-0234">DNA repair</keyword>
<dbReference type="Proteomes" id="UP000316756">
    <property type="component" value="Segment"/>
</dbReference>
<keyword evidence="4 9" id="KW-0436">Ligase</keyword>
<accession>A0A513ZYZ7</accession>
<dbReference type="PROSITE" id="PS50160">
    <property type="entry name" value="DNA_LIGASE_A3"/>
    <property type="match status" value="1"/>
</dbReference>
<evidence type="ECO:0000256" key="5">
    <source>
        <dbReference type="ARBA" id="ARBA00022705"/>
    </source>
</evidence>
<comment type="similarity">
    <text evidence="2">Belongs to the ATP-dependent DNA ligase family.</text>
</comment>
<dbReference type="GO" id="GO:0006281">
    <property type="term" value="P:DNA repair"/>
    <property type="evidence" value="ECO:0007669"/>
    <property type="project" value="UniProtKB-KW"/>
</dbReference>
<proteinExistence type="inferred from homology"/>
<reference evidence="9 10" key="1">
    <citation type="submission" date="2019-04" db="EMBL/GenBank/DDBJ databases">
        <title>Novel bacteriophages capable of disrupting biofilms from clinical strains of Aeromonas hydrophila with intrinsic antibiotic resistance.</title>
        <authorList>
            <person name="Kabwe M."/>
            <person name="Brown T.L."/>
            <person name="Speirs L."/>
            <person name="Ku H."/>
            <person name="Leach M."/>
            <person name="Chan H.T."/>
            <person name="Petrovski S."/>
            <person name="Lock P."/>
            <person name="Tucci J."/>
        </authorList>
    </citation>
    <scope>NUCLEOTIDE SEQUENCE [LARGE SCALE GENOMIC DNA]</scope>
</reference>
<name>A0A513ZYZ7_9CAUD</name>
<evidence type="ECO:0000256" key="3">
    <source>
        <dbReference type="ARBA" id="ARBA00013308"/>
    </source>
</evidence>
<evidence type="ECO:0000313" key="9">
    <source>
        <dbReference type="EMBL" id="QDH46243.1"/>
    </source>
</evidence>
<keyword evidence="10" id="KW-1185">Reference proteome</keyword>
<dbReference type="GO" id="GO:0005524">
    <property type="term" value="F:ATP binding"/>
    <property type="evidence" value="ECO:0007669"/>
    <property type="project" value="InterPro"/>
</dbReference>
<dbReference type="PANTHER" id="PTHR47810:SF1">
    <property type="entry name" value="DNA LIGASE B"/>
    <property type="match status" value="1"/>
</dbReference>
<evidence type="ECO:0000259" key="8">
    <source>
        <dbReference type="PROSITE" id="PS50160"/>
    </source>
</evidence>
<dbReference type="EMBL" id="MK838107">
    <property type="protein sequence ID" value="QDH46243.1"/>
    <property type="molecule type" value="Genomic_DNA"/>
</dbReference>
<dbReference type="SUPFAM" id="SSF50249">
    <property type="entry name" value="Nucleic acid-binding proteins"/>
    <property type="match status" value="1"/>
</dbReference>
<dbReference type="GO" id="GO:0006310">
    <property type="term" value="P:DNA recombination"/>
    <property type="evidence" value="ECO:0007669"/>
    <property type="project" value="InterPro"/>
</dbReference>
<dbReference type="PANTHER" id="PTHR47810">
    <property type="entry name" value="DNA LIGASE"/>
    <property type="match status" value="1"/>
</dbReference>
<evidence type="ECO:0000256" key="2">
    <source>
        <dbReference type="ARBA" id="ARBA00007572"/>
    </source>
</evidence>
<dbReference type="Pfam" id="PF01068">
    <property type="entry name" value="DNA_ligase_A_M"/>
    <property type="match status" value="1"/>
</dbReference>
<evidence type="ECO:0000256" key="7">
    <source>
        <dbReference type="ARBA" id="ARBA00023204"/>
    </source>
</evidence>
<comment type="cofactor">
    <cofactor evidence="1">
        <name>a divalent metal cation</name>
        <dbReference type="ChEBI" id="CHEBI:60240"/>
    </cofactor>
</comment>
<organism evidence="9 10">
    <name type="scientific">Aeromonas phage LAh1</name>
    <dbReference type="NCBI Taxonomy" id="2591024"/>
    <lineage>
        <taxon>Viruses</taxon>
        <taxon>Duplodnaviria</taxon>
        <taxon>Heunggongvirae</taxon>
        <taxon>Uroviricota</taxon>
        <taxon>Caudoviricetes</taxon>
        <taxon>Autographivirales</taxon>
        <taxon>Autonotataviridae</taxon>
        <taxon>Melnykvirinae</taxon>
        <taxon>Ahphunavirus</taxon>
        <taxon>Ahphunavirus LAh1</taxon>
    </lineage>
</organism>
<dbReference type="GO" id="GO:0006260">
    <property type="term" value="P:DNA replication"/>
    <property type="evidence" value="ECO:0007669"/>
    <property type="project" value="UniProtKB-KW"/>
</dbReference>
<evidence type="ECO:0000313" key="10">
    <source>
        <dbReference type="Proteomes" id="UP000316756"/>
    </source>
</evidence>
<dbReference type="Gene3D" id="3.30.470.30">
    <property type="entry name" value="DNA ligase/mRNA capping enzyme"/>
    <property type="match status" value="1"/>
</dbReference>
<dbReference type="GO" id="GO:0003910">
    <property type="term" value="F:DNA ligase (ATP) activity"/>
    <property type="evidence" value="ECO:0007669"/>
    <property type="project" value="InterPro"/>
</dbReference>
<evidence type="ECO:0000256" key="1">
    <source>
        <dbReference type="ARBA" id="ARBA00001968"/>
    </source>
</evidence>
<dbReference type="InterPro" id="IPR012310">
    <property type="entry name" value="DNA_ligase_ATP-dep_cent"/>
</dbReference>
<keyword evidence="6" id="KW-0227">DNA damage</keyword>
<keyword evidence="5" id="KW-0235">DNA replication</keyword>
<dbReference type="InterPro" id="IPR050326">
    <property type="entry name" value="NAD_dep_DNA_ligaseB"/>
</dbReference>